<dbReference type="AlphaFoldDB" id="A0A7R9TXK3"/>
<dbReference type="InterPro" id="IPR006361">
    <property type="entry name" value="Uroporphyrinogen_deCO2ase_HemE"/>
</dbReference>
<evidence type="ECO:0000256" key="6">
    <source>
        <dbReference type="ARBA" id="ARBA00012288"/>
    </source>
</evidence>
<comment type="catalytic activity">
    <reaction evidence="13">
        <text>uroporphyrinogen I + 4 H(+) = coproporphyrinogen I + 4 CO2</text>
        <dbReference type="Rhea" id="RHEA:31239"/>
        <dbReference type="ChEBI" id="CHEBI:15378"/>
        <dbReference type="ChEBI" id="CHEBI:16526"/>
        <dbReference type="ChEBI" id="CHEBI:62626"/>
        <dbReference type="ChEBI" id="CHEBI:62631"/>
    </reaction>
    <physiologicalReaction direction="left-to-right" evidence="13">
        <dbReference type="Rhea" id="RHEA:31240"/>
    </physiologicalReaction>
</comment>
<dbReference type="UniPathway" id="UPA00251">
    <property type="reaction ID" value="UER00321"/>
</dbReference>
<comment type="catalytic activity">
    <reaction evidence="14">
        <text>uroporphyrinogen III + 4 H(+) = coproporphyrinogen III + 4 CO2</text>
        <dbReference type="Rhea" id="RHEA:19865"/>
        <dbReference type="ChEBI" id="CHEBI:15378"/>
        <dbReference type="ChEBI" id="CHEBI:16526"/>
        <dbReference type="ChEBI" id="CHEBI:57308"/>
        <dbReference type="ChEBI" id="CHEBI:57309"/>
        <dbReference type="EC" id="4.1.1.37"/>
    </reaction>
    <physiologicalReaction direction="left-to-right" evidence="14">
        <dbReference type="Rhea" id="RHEA:19866"/>
    </physiologicalReaction>
</comment>
<dbReference type="EMBL" id="HBDY01014568">
    <property type="protein sequence ID" value="CAD8248120.1"/>
    <property type="molecule type" value="Transcribed_RNA"/>
</dbReference>
<dbReference type="Gene3D" id="3.20.20.210">
    <property type="match status" value="1"/>
</dbReference>
<dbReference type="PANTHER" id="PTHR21091:SF169">
    <property type="entry name" value="UROPORPHYRINOGEN DECARBOXYLASE"/>
    <property type="match status" value="1"/>
</dbReference>
<evidence type="ECO:0000259" key="15">
    <source>
        <dbReference type="Pfam" id="PF01208"/>
    </source>
</evidence>
<name>A0A7R9TXK3_MICPS</name>
<evidence type="ECO:0000256" key="8">
    <source>
        <dbReference type="ARBA" id="ARBA00022490"/>
    </source>
</evidence>
<organism evidence="16">
    <name type="scientific">Micromonas pusilla</name>
    <name type="common">Picoplanktonic green alga</name>
    <name type="synonym">Chromulina pusilla</name>
    <dbReference type="NCBI Taxonomy" id="38833"/>
    <lineage>
        <taxon>Eukaryota</taxon>
        <taxon>Viridiplantae</taxon>
        <taxon>Chlorophyta</taxon>
        <taxon>Mamiellophyceae</taxon>
        <taxon>Mamiellales</taxon>
        <taxon>Mamiellaceae</taxon>
        <taxon>Micromonas</taxon>
    </lineage>
</organism>
<evidence type="ECO:0000256" key="5">
    <source>
        <dbReference type="ARBA" id="ARBA00011738"/>
    </source>
</evidence>
<evidence type="ECO:0000256" key="9">
    <source>
        <dbReference type="ARBA" id="ARBA00022793"/>
    </source>
</evidence>
<evidence type="ECO:0000256" key="4">
    <source>
        <dbReference type="ARBA" id="ARBA00009935"/>
    </source>
</evidence>
<dbReference type="FunFam" id="3.20.20.210:FF:000008">
    <property type="entry name" value="Uroporphyrinogen decarboxylase"/>
    <property type="match status" value="1"/>
</dbReference>
<dbReference type="EC" id="4.1.1.37" evidence="6"/>
<gene>
    <name evidence="16" type="ORF">MPUS1402_LOCUS11055</name>
</gene>
<evidence type="ECO:0000256" key="12">
    <source>
        <dbReference type="ARBA" id="ARBA00045708"/>
    </source>
</evidence>
<evidence type="ECO:0000256" key="14">
    <source>
        <dbReference type="ARBA" id="ARBA00048411"/>
    </source>
</evidence>
<keyword evidence="9" id="KW-0210">Decarboxylase</keyword>
<sequence length="414" mass="46146">MSASSYHTVFAPRARSATHTRKFRQLAHVQAAQSGSNAVKLANSTPPNDSMLRAAKGEKVDRTPVWLFRQAGRHLPEYNEYKKVKNKNFLELLKDPKDVAECTLQPVRRYNVDAGILFSDILVVAEAMNINVEMPGGRGIVVVNPLNKPEDLERLPSSVDVHKKLGHVLEAIKEINRQIDRENLGVPLIGFSAAPWTLLYYMVGGSSKKNTGNGMLWLRDHPKESRLLLDSLTTVVIDYLDAQIHAGVHMVQVFEAMCEHIDEENFINFAYPCLERIAFEIRSRHPDTPILGFTRDAPYGLHYLQHAGYDVMTVDTTMRGHDARAILQEEASARGVEPGQLQGNFDPALLHIDTGGDLKAIESGVKRMLTEFGPQKLIANLGAGLTGKEDPARVDFFVNCVHNFSEEMIAEETV</sequence>
<accession>A0A7R9TXK3</accession>
<evidence type="ECO:0000256" key="7">
    <source>
        <dbReference type="ARBA" id="ARBA00014308"/>
    </source>
</evidence>
<keyword evidence="11" id="KW-0627">Porphyrin biosynthesis</keyword>
<dbReference type="NCBIfam" id="TIGR01464">
    <property type="entry name" value="hemE"/>
    <property type="match status" value="1"/>
</dbReference>
<evidence type="ECO:0000256" key="3">
    <source>
        <dbReference type="ARBA" id="ARBA00004804"/>
    </source>
</evidence>
<keyword evidence="8" id="KW-0963">Cytoplasm</keyword>
<feature type="domain" description="Uroporphyrinogen decarboxylase (URO-D)" evidence="15">
    <location>
        <begin position="47"/>
        <end position="403"/>
    </location>
</feature>
<proteinExistence type="inferred from homology"/>
<comment type="subunit">
    <text evidence="5">Homodimer.</text>
</comment>
<comment type="pathway">
    <text evidence="3">Porphyrin-containing compound metabolism; protoporphyrin-IX biosynthesis; coproporphyrinogen-III from 5-aminolevulinate: step 4/4.</text>
</comment>
<protein>
    <recommendedName>
        <fullName evidence="7">Uroporphyrinogen decarboxylase</fullName>
        <ecNumber evidence="6">4.1.1.37</ecNumber>
    </recommendedName>
</protein>
<dbReference type="PANTHER" id="PTHR21091">
    <property type="entry name" value="METHYLTETRAHYDROFOLATE:HOMOCYSTEINE METHYLTRANSFERASE RELATED"/>
    <property type="match status" value="1"/>
</dbReference>
<keyword evidence="10" id="KW-0456">Lyase</keyword>
<evidence type="ECO:0000256" key="11">
    <source>
        <dbReference type="ARBA" id="ARBA00023244"/>
    </source>
</evidence>
<dbReference type="Pfam" id="PF01208">
    <property type="entry name" value="URO-D"/>
    <property type="match status" value="1"/>
</dbReference>
<dbReference type="GO" id="GO:0004853">
    <property type="term" value="F:uroporphyrinogen decarboxylase activity"/>
    <property type="evidence" value="ECO:0007669"/>
    <property type="project" value="UniProtKB-EC"/>
</dbReference>
<evidence type="ECO:0000256" key="1">
    <source>
        <dbReference type="ARBA" id="ARBA00002448"/>
    </source>
</evidence>
<dbReference type="GO" id="GO:0005829">
    <property type="term" value="C:cytosol"/>
    <property type="evidence" value="ECO:0007669"/>
    <property type="project" value="UniProtKB-SubCell"/>
</dbReference>
<comment type="function">
    <text evidence="12">Catalyzes the sequential decarboxylation of the four acetate side chains of uroporphyrinogen to form coproporphyrinogen and participates in the fifth step in the heme biosynthetic pathway. Isomer I or isomer III of uroporphyrinogen may serve as substrate, but only coproporphyrinogen III can ultimately be converted to heme. In vitro also decarboxylates pentacarboxylate porphyrinogen I.</text>
</comment>
<evidence type="ECO:0000256" key="2">
    <source>
        <dbReference type="ARBA" id="ARBA00004514"/>
    </source>
</evidence>
<reference evidence="16" key="1">
    <citation type="submission" date="2021-01" db="EMBL/GenBank/DDBJ databases">
        <authorList>
            <person name="Corre E."/>
            <person name="Pelletier E."/>
            <person name="Niang G."/>
            <person name="Scheremetjew M."/>
            <person name="Finn R."/>
            <person name="Kale V."/>
            <person name="Holt S."/>
            <person name="Cochrane G."/>
            <person name="Meng A."/>
            <person name="Brown T."/>
            <person name="Cohen L."/>
        </authorList>
    </citation>
    <scope>NUCLEOTIDE SEQUENCE</scope>
    <source>
        <strain evidence="16">RCC1614</strain>
    </source>
</reference>
<dbReference type="GO" id="GO:0006782">
    <property type="term" value="P:protoporphyrinogen IX biosynthetic process"/>
    <property type="evidence" value="ECO:0007669"/>
    <property type="project" value="UniProtKB-UniPathway"/>
</dbReference>
<dbReference type="InterPro" id="IPR038071">
    <property type="entry name" value="UROD/MetE-like_sf"/>
</dbReference>
<evidence type="ECO:0000256" key="13">
    <source>
        <dbReference type="ARBA" id="ARBA00047341"/>
    </source>
</evidence>
<comment type="function">
    <text evidence="1">Catalyzes the decarboxylation of four acetate groups of uroporphyrinogen-III to yield coproporphyrinogen-III.</text>
</comment>
<evidence type="ECO:0000256" key="10">
    <source>
        <dbReference type="ARBA" id="ARBA00023239"/>
    </source>
</evidence>
<dbReference type="InterPro" id="IPR000257">
    <property type="entry name" value="Uroporphyrinogen_deCOase"/>
</dbReference>
<evidence type="ECO:0000313" key="16">
    <source>
        <dbReference type="EMBL" id="CAD8248120.1"/>
    </source>
</evidence>
<dbReference type="SUPFAM" id="SSF51726">
    <property type="entry name" value="UROD/MetE-like"/>
    <property type="match status" value="1"/>
</dbReference>
<comment type="subcellular location">
    <subcellularLocation>
        <location evidence="2">Cytoplasm</location>
        <location evidence="2">Cytosol</location>
    </subcellularLocation>
</comment>
<comment type="similarity">
    <text evidence="4">Belongs to the uroporphyrinogen decarboxylase family.</text>
</comment>